<evidence type="ECO:0000256" key="1">
    <source>
        <dbReference type="SAM" id="MobiDB-lite"/>
    </source>
</evidence>
<protein>
    <submittedName>
        <fullName evidence="3">Relaxase</fullName>
    </submittedName>
</protein>
<dbReference type="EMBL" id="PDOC01000023">
    <property type="protein sequence ID" value="PIL42632.1"/>
    <property type="molecule type" value="Genomic_DNA"/>
</dbReference>
<dbReference type="Pfam" id="PF18821">
    <property type="entry name" value="LPD7"/>
    <property type="match status" value="1"/>
</dbReference>
<reference evidence="3 4" key="1">
    <citation type="submission" date="2017-10" db="EMBL/GenBank/DDBJ databases">
        <title>Massilia psychrophilum sp. nov., a novel purple-pigmented bacterium isolated from Tianshan glacier, Xinjiang Municipality, China.</title>
        <authorList>
            <person name="Wang H."/>
        </authorList>
    </citation>
    <scope>NUCLEOTIDE SEQUENCE [LARGE SCALE GENOMIC DNA]</scope>
    <source>
        <strain evidence="3 4">JCM 30074</strain>
    </source>
</reference>
<dbReference type="AlphaFoldDB" id="A0A2G8T9E6"/>
<dbReference type="InterPro" id="IPR040677">
    <property type="entry name" value="LPD7"/>
</dbReference>
<gene>
    <name evidence="3" type="ORF">CR105_23155</name>
</gene>
<dbReference type="Proteomes" id="UP000230390">
    <property type="component" value="Unassembled WGS sequence"/>
</dbReference>
<evidence type="ECO:0000259" key="2">
    <source>
        <dbReference type="Pfam" id="PF18821"/>
    </source>
</evidence>
<feature type="region of interest" description="Disordered" evidence="1">
    <location>
        <begin position="494"/>
        <end position="531"/>
    </location>
</feature>
<feature type="compositionally biased region" description="Low complexity" evidence="1">
    <location>
        <begin position="519"/>
        <end position="531"/>
    </location>
</feature>
<feature type="compositionally biased region" description="Basic and acidic residues" evidence="1">
    <location>
        <begin position="917"/>
        <end position="926"/>
    </location>
</feature>
<sequence>MLIRVSGGNGGIKEYLERGHKQGREHDRDDLDERVILAGDLEFTDQIINDMETDGERYLHVTLAFKEDEISRETLANITRDFQDFAFAAYGDNEVNFYAEAHLPKIKSYVNAKTGELVERKPHIHIVIPKTNMLSGGFANPLGMVETNERFIDAFQEHVNNKYGLASPKDHRRIEFTNASDMIQRYKDDHFDGTNKELKRDILAAVLDRKVSDYETFTRLVTEFGETRTRNAGKEHEYQNVKREGQAKGVNLKDYVFSRAFIELPDVDKRAKLSAEVERKYEVEGQARRDPANIEAGLADWHGHRAMEIKYLNSGNKKQYQSYQAASPEDKQRILAEQARKFYDKYQEPKNEPDGIRRNPFEHTYGFKRPQRELGRGLDGPGSERTDGRAARTERAVNGRGTERTTGRSPGRASGELGGRGTTGAGHVRGTEPDSLTSRRIAFAVSGKHDPFPIAQGQATKTLNGVRTMSGIDVAGDPSRPKVLLQDHARVQLDDGRAGRADALRRDRHRQRDVGGTGRASDSSLSQLSRDLGQRQQIGAAGELTEFKEIRSKLDGGRLLAELSVSHGVIIDKYAVSTAPDGSSRIKVGNRNLNVSDFLTKEMRLPWAESAAILRQSYARQVGLHPSLAPKAAPSQTLWRKFQDERQVRGGQRQLLAEQLKREQARRLALRETLAKAQAQAKALPAAERKAALSLAKMGYMTGESALKDAIRAERQQLRTPVSEQYRVFLHGQAQGGDDKALAELRRVARDAPVRPGQDIGSIGAGVGNSEPNSMFYRGKEMRHLVHKNGDVVYTLGGRAIIQDNGDKLLMLQTDRVAIEAALRLGEAKFGNVLALTGPKDFQERAARIAAEAGIKVTFYDKKIEVIREQRAADLASERAKKEQHRELGSKFVEDQRRAKPATPATAKPGQRPSPSSERKDKGPER</sequence>
<organism evidence="3 4">
    <name type="scientific">Massilia eurypsychrophila</name>
    <dbReference type="NCBI Taxonomy" id="1485217"/>
    <lineage>
        <taxon>Bacteria</taxon>
        <taxon>Pseudomonadati</taxon>
        <taxon>Pseudomonadota</taxon>
        <taxon>Betaproteobacteria</taxon>
        <taxon>Burkholderiales</taxon>
        <taxon>Oxalobacteraceae</taxon>
        <taxon>Telluria group</taxon>
        <taxon>Massilia</taxon>
    </lineage>
</organism>
<feature type="region of interest" description="Disordered" evidence="1">
    <location>
        <begin position="344"/>
        <end position="435"/>
    </location>
</feature>
<dbReference type="RefSeq" id="WP_180288284.1">
    <property type="nucleotide sequence ID" value="NZ_JBHLYV010000088.1"/>
</dbReference>
<feature type="compositionally biased region" description="Basic and acidic residues" evidence="1">
    <location>
        <begin position="875"/>
        <end position="898"/>
    </location>
</feature>
<feature type="region of interest" description="Disordered" evidence="1">
    <location>
        <begin position="875"/>
        <end position="926"/>
    </location>
</feature>
<feature type="compositionally biased region" description="Basic and acidic residues" evidence="1">
    <location>
        <begin position="494"/>
        <end position="513"/>
    </location>
</feature>
<feature type="compositionally biased region" description="Basic and acidic residues" evidence="1">
    <location>
        <begin position="370"/>
        <end position="406"/>
    </location>
</feature>
<evidence type="ECO:0000313" key="4">
    <source>
        <dbReference type="Proteomes" id="UP000230390"/>
    </source>
</evidence>
<proteinExistence type="predicted"/>
<evidence type="ECO:0000313" key="3">
    <source>
        <dbReference type="EMBL" id="PIL42632.1"/>
    </source>
</evidence>
<feature type="compositionally biased region" description="Basic and acidic residues" evidence="1">
    <location>
        <begin position="344"/>
        <end position="361"/>
    </location>
</feature>
<accession>A0A2G8T9E6</accession>
<keyword evidence="4" id="KW-1185">Reference proteome</keyword>
<comment type="caution">
    <text evidence="3">The sequence shown here is derived from an EMBL/GenBank/DDBJ whole genome shotgun (WGS) entry which is preliminary data.</text>
</comment>
<name>A0A2G8T9E6_9BURK</name>
<feature type="domain" description="Large polyvalent protein-associated" evidence="2">
    <location>
        <begin position="782"/>
        <end position="871"/>
    </location>
</feature>